<evidence type="ECO:0000256" key="7">
    <source>
        <dbReference type="ARBA" id="ARBA00023136"/>
    </source>
</evidence>
<dbReference type="Proteomes" id="UP000007842">
    <property type="component" value="Plasmid pSCATT"/>
</dbReference>
<keyword evidence="5 8" id="KW-1133">Transmembrane helix</keyword>
<feature type="domain" description="Pycsar effector protein" evidence="9">
    <location>
        <begin position="21"/>
        <end position="152"/>
    </location>
</feature>
<keyword evidence="11" id="KW-1185">Reference proteome</keyword>
<dbReference type="KEGG" id="scy:SCATT_p01180"/>
<keyword evidence="3 8" id="KW-0812">Transmembrane</keyword>
<dbReference type="HOGENOM" id="CLU_142898_0_0_11"/>
<keyword evidence="7 8" id="KW-0472">Membrane</keyword>
<dbReference type="GO" id="GO:0051607">
    <property type="term" value="P:defense response to virus"/>
    <property type="evidence" value="ECO:0007669"/>
    <property type="project" value="UniProtKB-KW"/>
</dbReference>
<keyword evidence="6" id="KW-0051">Antiviral defense</keyword>
<organism evidence="10 11">
    <name type="scientific">Streptantibioticus cattleyicolor (strain ATCC 35852 / DSM 46488 / JCM 4925 / NBRC 14057 / NRRL 8057)</name>
    <name type="common">Streptomyces cattleya</name>
    <dbReference type="NCBI Taxonomy" id="1003195"/>
    <lineage>
        <taxon>Bacteria</taxon>
        <taxon>Bacillati</taxon>
        <taxon>Actinomycetota</taxon>
        <taxon>Actinomycetes</taxon>
        <taxon>Kitasatosporales</taxon>
        <taxon>Streptomycetaceae</taxon>
        <taxon>Streptantibioticus</taxon>
    </lineage>
</organism>
<evidence type="ECO:0000256" key="5">
    <source>
        <dbReference type="ARBA" id="ARBA00022989"/>
    </source>
</evidence>
<dbReference type="PATRIC" id="fig|1003195.11.peg.1557"/>
<feature type="transmembrane region" description="Helical" evidence="8">
    <location>
        <begin position="35"/>
        <end position="54"/>
    </location>
</feature>
<feature type="transmembrane region" description="Helical" evidence="8">
    <location>
        <begin position="133"/>
        <end position="154"/>
    </location>
</feature>
<evidence type="ECO:0000256" key="4">
    <source>
        <dbReference type="ARBA" id="ARBA00022741"/>
    </source>
</evidence>
<evidence type="ECO:0000313" key="10">
    <source>
        <dbReference type="EMBL" id="AEW98311.1"/>
    </source>
</evidence>
<dbReference type="InterPro" id="IPR043760">
    <property type="entry name" value="PycTM_dom"/>
</dbReference>
<keyword evidence="10" id="KW-0614">Plasmid</keyword>
<evidence type="ECO:0000313" key="11">
    <source>
        <dbReference type="Proteomes" id="UP000007842"/>
    </source>
</evidence>
<evidence type="ECO:0000259" key="9">
    <source>
        <dbReference type="Pfam" id="PF18967"/>
    </source>
</evidence>
<keyword evidence="2" id="KW-1003">Cell membrane</keyword>
<gene>
    <name evidence="10" type="ordered locus">SCATT_p01180</name>
</gene>
<evidence type="ECO:0000256" key="6">
    <source>
        <dbReference type="ARBA" id="ARBA00023118"/>
    </source>
</evidence>
<evidence type="ECO:0000256" key="8">
    <source>
        <dbReference type="SAM" id="Phobius"/>
    </source>
</evidence>
<reference evidence="11" key="1">
    <citation type="submission" date="2011-12" db="EMBL/GenBank/DDBJ databases">
        <title>Complete genome sequence of Streptomyces cattleya strain DSM 46488.</title>
        <authorList>
            <person name="Ou H.-Y."/>
            <person name="Li P."/>
            <person name="Zhao C."/>
            <person name="O'Hagan D."/>
            <person name="Deng Z."/>
        </authorList>
    </citation>
    <scope>NUCLEOTIDE SEQUENCE [LARGE SCALE GENOMIC DNA]</scope>
    <source>
        <strain evidence="11">ATCC 35852 / DSM 46488 / JCM 4925 / NBRC 14057 / NRRL 8057</strain>
        <plasmid evidence="11">Plasmid pSCATT</plasmid>
    </source>
</reference>
<feature type="transmembrane region" description="Helical" evidence="8">
    <location>
        <begin position="66"/>
        <end position="84"/>
    </location>
</feature>
<protein>
    <recommendedName>
        <fullName evidence="9">Pycsar effector protein domain-containing protein</fullName>
    </recommendedName>
</protein>
<geneLocation type="plasmid" evidence="10 11">
    <name>pSCATT</name>
</geneLocation>
<dbReference type="AlphaFoldDB" id="F8JLH5"/>
<dbReference type="GO" id="GO:0000166">
    <property type="term" value="F:nucleotide binding"/>
    <property type="evidence" value="ECO:0007669"/>
    <property type="project" value="UniProtKB-KW"/>
</dbReference>
<dbReference type="RefSeq" id="WP_014152054.1">
    <property type="nucleotide sequence ID" value="NC_016113.1"/>
</dbReference>
<comment type="subcellular location">
    <subcellularLocation>
        <location evidence="1">Cell membrane</location>
    </subcellularLocation>
</comment>
<evidence type="ECO:0000256" key="2">
    <source>
        <dbReference type="ARBA" id="ARBA00022475"/>
    </source>
</evidence>
<keyword evidence="4" id="KW-0547">Nucleotide-binding</keyword>
<name>F8JLH5_STREN</name>
<dbReference type="OrthoDB" id="4338802at2"/>
<dbReference type="GO" id="GO:0005886">
    <property type="term" value="C:plasma membrane"/>
    <property type="evidence" value="ECO:0007669"/>
    <property type="project" value="UniProtKB-SubCell"/>
</dbReference>
<evidence type="ECO:0000256" key="3">
    <source>
        <dbReference type="ARBA" id="ARBA00022692"/>
    </source>
</evidence>
<evidence type="ECO:0000256" key="1">
    <source>
        <dbReference type="ARBA" id="ARBA00004236"/>
    </source>
</evidence>
<accession>G8XE48</accession>
<dbReference type="EMBL" id="CP003229">
    <property type="protein sequence ID" value="AEW98311.1"/>
    <property type="molecule type" value="Genomic_DNA"/>
</dbReference>
<proteinExistence type="predicted"/>
<sequence>MAVITPEPGRDGAPERIAAAAVAIQSDLARAEGKASLLLALAGAALAALVSVATSRRLPVPVAVPGYLGGAALLAAVVILLLAVRPDLKGTGWTAWPRLSGDQLRGRLASGYEVELLRFMAALATRKFRLIRAAVDCVLVGLGLLALAAVLAAFG</sequence>
<accession>F8JLH5</accession>
<dbReference type="KEGG" id="sct:SCAT_p1607"/>
<dbReference type="Pfam" id="PF18967">
    <property type="entry name" value="PycTM"/>
    <property type="match status" value="1"/>
</dbReference>